<evidence type="ECO:0000256" key="1">
    <source>
        <dbReference type="ARBA" id="ARBA00001933"/>
    </source>
</evidence>
<proteinExistence type="inferred from homology"/>
<dbReference type="GO" id="GO:0008483">
    <property type="term" value="F:transaminase activity"/>
    <property type="evidence" value="ECO:0007669"/>
    <property type="project" value="TreeGrafter"/>
</dbReference>
<dbReference type="InterPro" id="IPR015422">
    <property type="entry name" value="PyrdxlP-dep_Trfase_small"/>
</dbReference>
<keyword evidence="4" id="KW-1185">Reference proteome</keyword>
<dbReference type="PANTHER" id="PTHR30244:SF34">
    <property type="entry name" value="DTDP-4-AMINO-4,6-DIDEOXYGALACTOSE TRANSAMINASE"/>
    <property type="match status" value="1"/>
</dbReference>
<evidence type="ECO:0000313" key="4">
    <source>
        <dbReference type="Proteomes" id="UP000584374"/>
    </source>
</evidence>
<dbReference type="InterPro" id="IPR015421">
    <property type="entry name" value="PyrdxlP-dep_Trfase_major"/>
</dbReference>
<dbReference type="CDD" id="cd00616">
    <property type="entry name" value="AHBA_syn"/>
    <property type="match status" value="1"/>
</dbReference>
<dbReference type="InterPro" id="IPR015424">
    <property type="entry name" value="PyrdxlP-dep_Trfase"/>
</dbReference>
<dbReference type="Proteomes" id="UP000584374">
    <property type="component" value="Unassembled WGS sequence"/>
</dbReference>
<dbReference type="PANTHER" id="PTHR30244">
    <property type="entry name" value="TRANSAMINASE"/>
    <property type="match status" value="1"/>
</dbReference>
<dbReference type="Gene3D" id="3.40.640.10">
    <property type="entry name" value="Type I PLP-dependent aspartate aminotransferase-like (Major domain)"/>
    <property type="match status" value="1"/>
</dbReference>
<protein>
    <submittedName>
        <fullName evidence="3">dTDP-4-amino-4,6-dideoxygalactose transaminase</fullName>
    </submittedName>
</protein>
<gene>
    <name evidence="3" type="ORF">BJ970_006405</name>
</gene>
<comment type="similarity">
    <text evidence="2">Belongs to the DegT/DnrJ/EryC1 family.</text>
</comment>
<dbReference type="Pfam" id="PF01041">
    <property type="entry name" value="DegT_DnrJ_EryC1"/>
    <property type="match status" value="1"/>
</dbReference>
<evidence type="ECO:0000256" key="2">
    <source>
        <dbReference type="RuleBase" id="RU004508"/>
    </source>
</evidence>
<dbReference type="AlphaFoldDB" id="A0A840QEF2"/>
<comment type="caution">
    <text evidence="3">The sequence shown here is derived from an EMBL/GenBank/DDBJ whole genome shotgun (WGS) entry which is preliminary data.</text>
</comment>
<reference evidence="3 4" key="1">
    <citation type="submission" date="2020-08" db="EMBL/GenBank/DDBJ databases">
        <title>Sequencing the genomes of 1000 actinobacteria strains.</title>
        <authorList>
            <person name="Klenk H.-P."/>
        </authorList>
    </citation>
    <scope>NUCLEOTIDE SEQUENCE [LARGE SCALE GENOMIC DNA]</scope>
    <source>
        <strain evidence="3 4">DSM 45584</strain>
    </source>
</reference>
<dbReference type="EMBL" id="JACHIW010000002">
    <property type="protein sequence ID" value="MBB5158806.1"/>
    <property type="molecule type" value="Genomic_DNA"/>
</dbReference>
<organism evidence="3 4">
    <name type="scientific">Saccharopolyspora phatthalungensis</name>
    <dbReference type="NCBI Taxonomy" id="664693"/>
    <lineage>
        <taxon>Bacteria</taxon>
        <taxon>Bacillati</taxon>
        <taxon>Actinomycetota</taxon>
        <taxon>Actinomycetes</taxon>
        <taxon>Pseudonocardiales</taxon>
        <taxon>Pseudonocardiaceae</taxon>
        <taxon>Saccharopolyspora</taxon>
    </lineage>
</organism>
<sequence length="459" mass="48396">MQRRPSAAREQLHTAAAYPAATNVNREFIMPATNSVDTALAVHGGPALRTRPWPVWPRSAPGTAAALDTVLGSGRWAISGPYRGVDSFERRFAAEFAAYHGVEYCVPAASGTASLMLALEACGVGAGDEVIVPGVSWVASASTVVGVNAVPVFADIEPDTLCLDPAAAEDAVTERTKAICIVHLYSAVADLSGLLSVARRRGIPIIEDCAQAHGASYAGRKVGAFGDVGTFSMQNSKVLTSGEGGAAITSDAALARRMEHLRADGRCYSARPPAPGAMELVETGELMGSNRCLSEFQAAVLLTQLPELDGENALRAANAALLDRRLSALGLRPQSTSSPTTERTYYTYAVEIPQELLAGADIAAVTAAITAELGFPASPAYAPLPANRLYAPEGRPRYSLGEEHRRKLDRSRFRLPVCDRVCRGLVTLHHAALLGDESDVDDIAAAFDKVLRHTPALVG</sequence>
<accession>A0A840QEF2</accession>
<evidence type="ECO:0000313" key="3">
    <source>
        <dbReference type="EMBL" id="MBB5158806.1"/>
    </source>
</evidence>
<keyword evidence="2" id="KW-0663">Pyridoxal phosphate</keyword>
<name>A0A840QEF2_9PSEU</name>
<dbReference type="GO" id="GO:0030170">
    <property type="term" value="F:pyridoxal phosphate binding"/>
    <property type="evidence" value="ECO:0007669"/>
    <property type="project" value="TreeGrafter"/>
</dbReference>
<dbReference type="Gene3D" id="3.90.1150.10">
    <property type="entry name" value="Aspartate Aminotransferase, domain 1"/>
    <property type="match status" value="1"/>
</dbReference>
<dbReference type="SUPFAM" id="SSF53383">
    <property type="entry name" value="PLP-dependent transferases"/>
    <property type="match status" value="1"/>
</dbReference>
<dbReference type="RefSeq" id="WP_221468323.1">
    <property type="nucleotide sequence ID" value="NZ_JACHIW010000002.1"/>
</dbReference>
<dbReference type="InterPro" id="IPR000653">
    <property type="entry name" value="DegT/StrS_aminotransferase"/>
</dbReference>
<dbReference type="GO" id="GO:0000271">
    <property type="term" value="P:polysaccharide biosynthetic process"/>
    <property type="evidence" value="ECO:0007669"/>
    <property type="project" value="TreeGrafter"/>
</dbReference>
<comment type="cofactor">
    <cofactor evidence="1">
        <name>pyridoxal 5'-phosphate</name>
        <dbReference type="ChEBI" id="CHEBI:597326"/>
    </cofactor>
</comment>